<dbReference type="KEGG" id="nvn:NVIE_016700"/>
<dbReference type="GeneID" id="74946939"/>
<dbReference type="InterPro" id="IPR007691">
    <property type="entry name" value="LpxD"/>
</dbReference>
<keyword evidence="3 6" id="KW-0808">Transferase</keyword>
<dbReference type="SUPFAM" id="SSF51161">
    <property type="entry name" value="Trimeric LpxA-like enzymes"/>
    <property type="match status" value="1"/>
</dbReference>
<dbReference type="PANTHER" id="PTHR43378">
    <property type="entry name" value="UDP-3-O-ACYLGLUCOSAMINE N-ACYLTRANSFERASE"/>
    <property type="match status" value="1"/>
</dbReference>
<dbReference type="Proteomes" id="UP000027093">
    <property type="component" value="Chromosome"/>
</dbReference>
<evidence type="ECO:0000256" key="2">
    <source>
        <dbReference type="ARBA" id="ARBA00022556"/>
    </source>
</evidence>
<keyword evidence="4" id="KW-0443">Lipid metabolism</keyword>
<organism evidence="6 7">
    <name type="scientific">Nitrososphaera viennensis EN76</name>
    <dbReference type="NCBI Taxonomy" id="926571"/>
    <lineage>
        <taxon>Archaea</taxon>
        <taxon>Nitrososphaerota</taxon>
        <taxon>Nitrososphaeria</taxon>
        <taxon>Nitrososphaerales</taxon>
        <taxon>Nitrososphaeraceae</taxon>
        <taxon>Nitrososphaera</taxon>
    </lineage>
</organism>
<gene>
    <name evidence="6" type="ORF">NVIE_016700</name>
</gene>
<keyword evidence="2" id="KW-0441">Lipid A biosynthesis</keyword>
<dbReference type="Gene3D" id="2.160.10.10">
    <property type="entry name" value="Hexapeptide repeat proteins"/>
    <property type="match status" value="1"/>
</dbReference>
<dbReference type="Pfam" id="PF00132">
    <property type="entry name" value="Hexapep"/>
    <property type="match status" value="2"/>
</dbReference>
<keyword evidence="1" id="KW-0444">Lipid biosynthesis</keyword>
<evidence type="ECO:0000256" key="4">
    <source>
        <dbReference type="ARBA" id="ARBA00023098"/>
    </source>
</evidence>
<dbReference type="OrthoDB" id="11819at2157"/>
<keyword evidence="5 6" id="KW-0012">Acyltransferase</keyword>
<dbReference type="GO" id="GO:0016020">
    <property type="term" value="C:membrane"/>
    <property type="evidence" value="ECO:0007669"/>
    <property type="project" value="GOC"/>
</dbReference>
<dbReference type="InterPro" id="IPR001451">
    <property type="entry name" value="Hexapep"/>
</dbReference>
<accession>A0A060HKD5</accession>
<dbReference type="GO" id="GO:0009245">
    <property type="term" value="P:lipid A biosynthetic process"/>
    <property type="evidence" value="ECO:0007669"/>
    <property type="project" value="UniProtKB-KW"/>
</dbReference>
<evidence type="ECO:0000313" key="7">
    <source>
        <dbReference type="Proteomes" id="UP000027093"/>
    </source>
</evidence>
<dbReference type="RefSeq" id="WP_075054816.1">
    <property type="nucleotide sequence ID" value="NZ_CP007536.1"/>
</dbReference>
<protein>
    <submittedName>
        <fullName evidence="6">Putative UDP-3-O-acylglucosamine N-acyltransferase</fullName>
        <ecNumber evidence="6">2.3.1.-</ecNumber>
    </submittedName>
</protein>
<dbReference type="EMBL" id="CP007536">
    <property type="protein sequence ID" value="AIC15923.1"/>
    <property type="molecule type" value="Genomic_DNA"/>
</dbReference>
<evidence type="ECO:0000256" key="5">
    <source>
        <dbReference type="ARBA" id="ARBA00023315"/>
    </source>
</evidence>
<dbReference type="InterPro" id="IPR011004">
    <property type="entry name" value="Trimer_LpxA-like_sf"/>
</dbReference>
<evidence type="ECO:0000313" key="6">
    <source>
        <dbReference type="EMBL" id="AIC15923.1"/>
    </source>
</evidence>
<evidence type="ECO:0000256" key="1">
    <source>
        <dbReference type="ARBA" id="ARBA00022516"/>
    </source>
</evidence>
<dbReference type="HOGENOM" id="CLU_1521919_0_0_2"/>
<name>A0A060HKD5_9ARCH</name>
<dbReference type="AlphaFoldDB" id="A0A060HKD5"/>
<dbReference type="PANTHER" id="PTHR43378:SF2">
    <property type="entry name" value="UDP-3-O-ACYLGLUCOSAMINE N-ACYLTRANSFERASE 1, MITOCHONDRIAL-RELATED"/>
    <property type="match status" value="1"/>
</dbReference>
<proteinExistence type="predicted"/>
<evidence type="ECO:0000256" key="3">
    <source>
        <dbReference type="ARBA" id="ARBA00022679"/>
    </source>
</evidence>
<reference evidence="6 7" key="1">
    <citation type="journal article" date="2014" name="Int. J. Syst. Evol. Microbiol.">
        <title>Nitrososphaera viennensis gen. nov., sp. nov., an aerobic and mesophilic, ammonia-oxidizing archaeon from soil and a member of the archaeal phylum Thaumarchaeota.</title>
        <authorList>
            <person name="Stieglmeier M."/>
            <person name="Klingl A."/>
            <person name="Alves R.J."/>
            <person name="Rittmann S.K."/>
            <person name="Melcher M."/>
            <person name="Leisch N."/>
            <person name="Schleper C."/>
        </authorList>
    </citation>
    <scope>NUCLEOTIDE SEQUENCE [LARGE SCALE GENOMIC DNA]</scope>
    <source>
        <strain evidence="6">EN76</strain>
    </source>
</reference>
<keyword evidence="7" id="KW-1185">Reference proteome</keyword>
<dbReference type="EC" id="2.3.1.-" evidence="6"/>
<sequence>MSIENKKQFPSQQEAHSYLRTLPAPKPYIHPTAIIENAVLGKDVTIAAYAVIGKEGFGFDPESNYTKRWPHVGNVIIGDNAEIGANTCIDRGTLGSTIIGENTKIDNLVHISHNVRIGKNCVIAAGAVVGGSAEIGDSVFIGLNATIRDHVKVGDNAFICMGAVVTKDVSTGTKVR</sequence>
<dbReference type="GO" id="GO:0016410">
    <property type="term" value="F:N-acyltransferase activity"/>
    <property type="evidence" value="ECO:0007669"/>
    <property type="project" value="InterPro"/>
</dbReference>
<dbReference type="STRING" id="926571.NVIE_016700"/>